<dbReference type="Proteomes" id="UP000746160">
    <property type="component" value="Unassembled WGS sequence"/>
</dbReference>
<sequence>MKKIVKHKKIPFITKLRYLFIGKRPTERKTLPKIQEYLYLCFNSIYILCFTIYLVNVLIQKRFDFSIQKFSEVLMEWQQNIIARAFVTLFIMVLIINIILAIHIFYIIKKTEFNRWIGYLSILFSILLLSPFAIVFSYVAYEKNQIAFE</sequence>
<evidence type="ECO:0000313" key="2">
    <source>
        <dbReference type="EMBL" id="MBW0602449.1"/>
    </source>
</evidence>
<organism evidence="2 3">
    <name type="scientific">Mycoplasmopsis anatis</name>
    <dbReference type="NCBI Taxonomy" id="171279"/>
    <lineage>
        <taxon>Bacteria</taxon>
        <taxon>Bacillati</taxon>
        <taxon>Mycoplasmatota</taxon>
        <taxon>Mycoplasmoidales</taxon>
        <taxon>Metamycoplasmataceae</taxon>
        <taxon>Mycoplasmopsis</taxon>
    </lineage>
</organism>
<dbReference type="AlphaFoldDB" id="A0A9Q3L9R9"/>
<keyword evidence="1" id="KW-0472">Membrane</keyword>
<evidence type="ECO:0000313" key="3">
    <source>
        <dbReference type="Proteomes" id="UP000746160"/>
    </source>
</evidence>
<feature type="transmembrane region" description="Helical" evidence="1">
    <location>
        <begin position="120"/>
        <end position="141"/>
    </location>
</feature>
<keyword evidence="1" id="KW-0812">Transmembrane</keyword>
<dbReference type="RefSeq" id="WP_218675328.1">
    <property type="nucleotide sequence ID" value="NZ_JABZFD010000003.1"/>
</dbReference>
<protein>
    <submittedName>
        <fullName evidence="2">Uncharacterized protein</fullName>
    </submittedName>
</protein>
<evidence type="ECO:0000256" key="1">
    <source>
        <dbReference type="SAM" id="Phobius"/>
    </source>
</evidence>
<proteinExistence type="predicted"/>
<gene>
    <name evidence="2" type="ORF">MADP07_00169</name>
</gene>
<comment type="caution">
    <text evidence="2">The sequence shown here is derived from an EMBL/GenBank/DDBJ whole genome shotgun (WGS) entry which is preliminary data.</text>
</comment>
<reference evidence="2" key="1">
    <citation type="journal article" date="2021" name="Genes Genomics">
        <title>Comparative genomic analysis of Mycoplasma anatis strains.</title>
        <authorList>
            <person name="Zhou Q."/>
            <person name="Mai K."/>
            <person name="Yang D."/>
            <person name="Liu J."/>
            <person name="Yan Z."/>
            <person name="Luo C."/>
            <person name="Tan Y."/>
            <person name="Cao S."/>
            <person name="Zhou Q."/>
            <person name="Chen L."/>
            <person name="Chen F."/>
        </authorList>
    </citation>
    <scope>NUCLEOTIDE SEQUENCE</scope>
    <source>
        <strain evidence="2">DP07</strain>
    </source>
</reference>
<dbReference type="EMBL" id="JABZFG010000002">
    <property type="protein sequence ID" value="MBW0602449.1"/>
    <property type="molecule type" value="Genomic_DNA"/>
</dbReference>
<keyword evidence="1" id="KW-1133">Transmembrane helix</keyword>
<name>A0A9Q3L9R9_9BACT</name>
<feature type="transmembrane region" description="Helical" evidence="1">
    <location>
        <begin position="37"/>
        <end position="59"/>
    </location>
</feature>
<accession>A0A9Q3L9R9</accession>
<feature type="transmembrane region" description="Helical" evidence="1">
    <location>
        <begin position="81"/>
        <end position="108"/>
    </location>
</feature>